<evidence type="ECO:0000256" key="12">
    <source>
        <dbReference type="RuleBase" id="RU003515"/>
    </source>
</evidence>
<gene>
    <name evidence="14" type="ORF">A2372_01165</name>
</gene>
<feature type="binding site" evidence="11">
    <location>
        <position position="114"/>
    </location>
    <ligand>
        <name>a divalent metal cation</name>
        <dbReference type="ChEBI" id="CHEBI:60240"/>
    </ligand>
</feature>
<evidence type="ECO:0000256" key="7">
    <source>
        <dbReference type="ARBA" id="ARBA00022723"/>
    </source>
</evidence>
<dbReference type="NCBIfam" id="NF000595">
    <property type="entry name" value="PRK00015.1-3"/>
    <property type="match status" value="1"/>
</dbReference>
<keyword evidence="8 11" id="KW-0255">Endonuclease</keyword>
<dbReference type="InterPro" id="IPR001352">
    <property type="entry name" value="RNase_HII/HIII"/>
</dbReference>
<evidence type="ECO:0000256" key="9">
    <source>
        <dbReference type="ARBA" id="ARBA00022801"/>
    </source>
</evidence>
<dbReference type="GO" id="GO:0006298">
    <property type="term" value="P:mismatch repair"/>
    <property type="evidence" value="ECO:0007669"/>
    <property type="project" value="TreeGrafter"/>
</dbReference>
<dbReference type="Gene3D" id="3.30.420.10">
    <property type="entry name" value="Ribonuclease H-like superfamily/Ribonuclease H"/>
    <property type="match status" value="1"/>
</dbReference>
<evidence type="ECO:0000313" key="15">
    <source>
        <dbReference type="Proteomes" id="UP000176422"/>
    </source>
</evidence>
<dbReference type="GO" id="GO:0003723">
    <property type="term" value="F:RNA binding"/>
    <property type="evidence" value="ECO:0007669"/>
    <property type="project" value="UniProtKB-UniRule"/>
</dbReference>
<dbReference type="EC" id="3.1.26.4" evidence="12"/>
<evidence type="ECO:0000256" key="1">
    <source>
        <dbReference type="ARBA" id="ARBA00000077"/>
    </source>
</evidence>
<feature type="binding site" evidence="11">
    <location>
        <position position="14"/>
    </location>
    <ligand>
        <name>a divalent metal cation</name>
        <dbReference type="ChEBI" id="CHEBI:60240"/>
    </ligand>
</feature>
<reference evidence="14 15" key="1">
    <citation type="journal article" date="2016" name="Nat. Commun.">
        <title>Thousands of microbial genomes shed light on interconnected biogeochemical processes in an aquifer system.</title>
        <authorList>
            <person name="Anantharaman K."/>
            <person name="Brown C.T."/>
            <person name="Hug L.A."/>
            <person name="Sharon I."/>
            <person name="Castelle C.J."/>
            <person name="Probst A.J."/>
            <person name="Thomas B.C."/>
            <person name="Singh A."/>
            <person name="Wilkins M.J."/>
            <person name="Karaoz U."/>
            <person name="Brodie E.L."/>
            <person name="Williams K.H."/>
            <person name="Hubbard S.S."/>
            <person name="Banfield J.F."/>
        </authorList>
    </citation>
    <scope>NUCLEOTIDE SEQUENCE [LARGE SCALE GENOMIC DNA]</scope>
</reference>
<comment type="subcellular location">
    <subcellularLocation>
        <location evidence="3">Cytoplasm</location>
    </subcellularLocation>
</comment>
<dbReference type="CDD" id="cd07182">
    <property type="entry name" value="RNase_HII_bacteria_HII_like"/>
    <property type="match status" value="1"/>
</dbReference>
<evidence type="ECO:0000256" key="10">
    <source>
        <dbReference type="ARBA" id="ARBA00023211"/>
    </source>
</evidence>
<dbReference type="EMBL" id="MGIT01000003">
    <property type="protein sequence ID" value="OGM92821.1"/>
    <property type="molecule type" value="Genomic_DNA"/>
</dbReference>
<evidence type="ECO:0000256" key="5">
    <source>
        <dbReference type="ARBA" id="ARBA00022490"/>
    </source>
</evidence>
<dbReference type="GO" id="GO:0046872">
    <property type="term" value="F:metal ion binding"/>
    <property type="evidence" value="ECO:0007669"/>
    <property type="project" value="UniProtKB-KW"/>
</dbReference>
<dbReference type="PROSITE" id="PS51975">
    <property type="entry name" value="RNASE_H_2"/>
    <property type="match status" value="1"/>
</dbReference>
<evidence type="ECO:0000256" key="6">
    <source>
        <dbReference type="ARBA" id="ARBA00022722"/>
    </source>
</evidence>
<dbReference type="STRING" id="1802559.A2372_01165"/>
<dbReference type="InterPro" id="IPR012337">
    <property type="entry name" value="RNaseH-like_sf"/>
</dbReference>
<dbReference type="GO" id="GO:0043137">
    <property type="term" value="P:DNA replication, removal of RNA primer"/>
    <property type="evidence" value="ECO:0007669"/>
    <property type="project" value="TreeGrafter"/>
</dbReference>
<evidence type="ECO:0000259" key="13">
    <source>
        <dbReference type="PROSITE" id="PS51975"/>
    </source>
</evidence>
<keyword evidence="5" id="KW-0963">Cytoplasm</keyword>
<proteinExistence type="inferred from homology"/>
<evidence type="ECO:0000256" key="4">
    <source>
        <dbReference type="ARBA" id="ARBA00008378"/>
    </source>
</evidence>
<dbReference type="GO" id="GO:0032299">
    <property type="term" value="C:ribonuclease H2 complex"/>
    <property type="evidence" value="ECO:0007669"/>
    <property type="project" value="TreeGrafter"/>
</dbReference>
<dbReference type="GO" id="GO:0005737">
    <property type="term" value="C:cytoplasm"/>
    <property type="evidence" value="ECO:0007669"/>
    <property type="project" value="UniProtKB-SubCell"/>
</dbReference>
<keyword evidence="9 11" id="KW-0378">Hydrolase</keyword>
<dbReference type="PANTHER" id="PTHR10954:SF23">
    <property type="entry name" value="RIBONUCLEASE"/>
    <property type="match status" value="1"/>
</dbReference>
<dbReference type="InterPro" id="IPR022898">
    <property type="entry name" value="RNase_HII"/>
</dbReference>
<dbReference type="Pfam" id="PF01351">
    <property type="entry name" value="RNase_HII"/>
    <property type="match status" value="1"/>
</dbReference>
<dbReference type="InterPro" id="IPR036397">
    <property type="entry name" value="RNaseH_sf"/>
</dbReference>
<keyword evidence="6 11" id="KW-0540">Nuclease</keyword>
<comment type="similarity">
    <text evidence="4">Belongs to the RNase HII family. RnhC subfamily.</text>
</comment>
<evidence type="ECO:0000256" key="2">
    <source>
        <dbReference type="ARBA" id="ARBA00004065"/>
    </source>
</evidence>
<dbReference type="Proteomes" id="UP000176422">
    <property type="component" value="Unassembled WGS sequence"/>
</dbReference>
<evidence type="ECO:0000256" key="11">
    <source>
        <dbReference type="PROSITE-ProRule" id="PRU01319"/>
    </source>
</evidence>
<comment type="cofactor">
    <cofactor evidence="11">
        <name>Mn(2+)</name>
        <dbReference type="ChEBI" id="CHEBI:29035"/>
    </cofactor>
    <cofactor evidence="11">
        <name>Mg(2+)</name>
        <dbReference type="ChEBI" id="CHEBI:18420"/>
    </cofactor>
    <text evidence="11">Manganese or magnesium. Binds 1 divalent metal ion per monomer in the absence of substrate. May bind a second metal ion after substrate binding.</text>
</comment>
<dbReference type="GO" id="GO:0004523">
    <property type="term" value="F:RNA-DNA hybrid ribonuclease activity"/>
    <property type="evidence" value="ECO:0007669"/>
    <property type="project" value="UniProtKB-UniRule"/>
</dbReference>
<comment type="function">
    <text evidence="2 12">Endonuclease that specifically degrades the RNA of RNA-DNA hybrids.</text>
</comment>
<sequence length="234" mass="25763">MSGRNPISYIIGIDEVGRGPLAGPVVVCAVAVPRRLRPSLIEARTPLRDSKKLSASQRNTWVTAIKADGRIRHAVAAVTPRVIDRINVTQAANRAATRALEKLLAALPASARIDVFLDGGLFVNQTNNLQPITNNGKRQTRMQKFFAYTDLGTSTQFNLKIKTVVKGDETIPAISLASIVAKEHRDALMKRAHKKYPLYGFDRHAGYGTKKHIAAIKKNGRTPLHRNSFLKKIV</sequence>
<protein>
    <recommendedName>
        <fullName evidence="12">Ribonuclease</fullName>
        <ecNumber evidence="12">3.1.26.4</ecNumber>
    </recommendedName>
</protein>
<dbReference type="AlphaFoldDB" id="A0A1F8DW48"/>
<keyword evidence="10" id="KW-0464">Manganese</keyword>
<dbReference type="SUPFAM" id="SSF53098">
    <property type="entry name" value="Ribonuclease H-like"/>
    <property type="match status" value="1"/>
</dbReference>
<dbReference type="PANTHER" id="PTHR10954">
    <property type="entry name" value="RIBONUCLEASE H2 SUBUNIT A"/>
    <property type="match status" value="1"/>
</dbReference>
<accession>A0A1F8DW48</accession>
<dbReference type="InterPro" id="IPR024567">
    <property type="entry name" value="RNase_HII/HIII_dom"/>
</dbReference>
<evidence type="ECO:0000313" key="14">
    <source>
        <dbReference type="EMBL" id="OGM92821.1"/>
    </source>
</evidence>
<name>A0A1F8DW48_9BACT</name>
<comment type="caution">
    <text evidence="14">The sequence shown here is derived from an EMBL/GenBank/DDBJ whole genome shotgun (WGS) entry which is preliminary data.</text>
</comment>
<organism evidence="14 15">
    <name type="scientific">Candidatus Wolfebacteria bacterium RIFOXYB1_FULL_54_12</name>
    <dbReference type="NCBI Taxonomy" id="1802559"/>
    <lineage>
        <taxon>Bacteria</taxon>
        <taxon>Candidatus Wolfeibacteriota</taxon>
    </lineage>
</organism>
<comment type="catalytic activity">
    <reaction evidence="1 11 12">
        <text>Endonucleolytic cleavage to 5'-phosphomonoester.</text>
        <dbReference type="EC" id="3.1.26.4"/>
    </reaction>
</comment>
<feature type="domain" description="RNase H type-2" evidence="13">
    <location>
        <begin position="8"/>
        <end position="234"/>
    </location>
</feature>
<feature type="binding site" evidence="11">
    <location>
        <position position="15"/>
    </location>
    <ligand>
        <name>a divalent metal cation</name>
        <dbReference type="ChEBI" id="CHEBI:60240"/>
    </ligand>
</feature>
<keyword evidence="7 11" id="KW-0479">Metal-binding</keyword>
<evidence type="ECO:0000256" key="8">
    <source>
        <dbReference type="ARBA" id="ARBA00022759"/>
    </source>
</evidence>
<evidence type="ECO:0000256" key="3">
    <source>
        <dbReference type="ARBA" id="ARBA00004496"/>
    </source>
</evidence>